<dbReference type="InterPro" id="IPR011032">
    <property type="entry name" value="GroES-like_sf"/>
</dbReference>
<proteinExistence type="predicted"/>
<dbReference type="GO" id="GO:0005829">
    <property type="term" value="C:cytosol"/>
    <property type="evidence" value="ECO:0007669"/>
    <property type="project" value="TreeGrafter"/>
</dbReference>
<dbReference type="Pfam" id="PF00107">
    <property type="entry name" value="ADH_zinc_N"/>
    <property type="match status" value="1"/>
</dbReference>
<dbReference type="InterPro" id="IPR013149">
    <property type="entry name" value="ADH-like_C"/>
</dbReference>
<organism evidence="4 5">
    <name type="scientific">Acetobacter garciniae</name>
    <dbReference type="NCBI Taxonomy" id="2817435"/>
    <lineage>
        <taxon>Bacteria</taxon>
        <taxon>Pseudomonadati</taxon>
        <taxon>Pseudomonadota</taxon>
        <taxon>Alphaproteobacteria</taxon>
        <taxon>Acetobacterales</taxon>
        <taxon>Acetobacteraceae</taxon>
        <taxon>Acetobacter</taxon>
    </lineage>
</organism>
<evidence type="ECO:0000259" key="3">
    <source>
        <dbReference type="SMART" id="SM00829"/>
    </source>
</evidence>
<name>A0A939KQ11_9PROT</name>
<dbReference type="GO" id="GO:0003960">
    <property type="term" value="F:quinone reductase (NADPH) activity"/>
    <property type="evidence" value="ECO:0007669"/>
    <property type="project" value="InterPro"/>
</dbReference>
<feature type="domain" description="Enoyl reductase (ER)" evidence="3">
    <location>
        <begin position="15"/>
        <end position="325"/>
    </location>
</feature>
<dbReference type="FunFam" id="3.40.50.720:FF:000053">
    <property type="entry name" value="Quinone oxidoreductase 1"/>
    <property type="match status" value="1"/>
</dbReference>
<keyword evidence="5" id="KW-1185">Reference proteome</keyword>
<dbReference type="GO" id="GO:0035925">
    <property type="term" value="F:mRNA 3'-UTR AU-rich region binding"/>
    <property type="evidence" value="ECO:0007669"/>
    <property type="project" value="TreeGrafter"/>
</dbReference>
<dbReference type="Pfam" id="PF08240">
    <property type="entry name" value="ADH_N"/>
    <property type="match status" value="1"/>
</dbReference>
<gene>
    <name evidence="4" type="ORF">J2D77_06050</name>
</gene>
<accession>A0A939KQ11</accession>
<keyword evidence="1" id="KW-0521">NADP</keyword>
<keyword evidence="2" id="KW-0560">Oxidoreductase</keyword>
<dbReference type="CDD" id="cd05286">
    <property type="entry name" value="QOR2"/>
    <property type="match status" value="1"/>
</dbReference>
<dbReference type="NCBIfam" id="NF008024">
    <property type="entry name" value="PRK10754.1"/>
    <property type="match status" value="1"/>
</dbReference>
<dbReference type="InterPro" id="IPR047618">
    <property type="entry name" value="QOR-like"/>
</dbReference>
<protein>
    <submittedName>
        <fullName evidence="4">Quinone oxidoreductase</fullName>
    </submittedName>
</protein>
<reference evidence="4" key="1">
    <citation type="submission" date="2021-03" db="EMBL/GenBank/DDBJ databases">
        <title>The complete genome sequence of Acetobacter sp. TBRC 12339.</title>
        <authorList>
            <person name="Charoenyingcharoen P."/>
            <person name="Yukphan P."/>
        </authorList>
    </citation>
    <scope>NUCLEOTIDE SEQUENCE</scope>
    <source>
        <strain evidence="4">TBRC 12339</strain>
    </source>
</reference>
<dbReference type="SMART" id="SM00829">
    <property type="entry name" value="PKS_ER"/>
    <property type="match status" value="1"/>
</dbReference>
<dbReference type="InterPro" id="IPR013154">
    <property type="entry name" value="ADH-like_N"/>
</dbReference>
<evidence type="ECO:0000256" key="1">
    <source>
        <dbReference type="ARBA" id="ARBA00022857"/>
    </source>
</evidence>
<dbReference type="Proteomes" id="UP000664073">
    <property type="component" value="Unassembled WGS sequence"/>
</dbReference>
<dbReference type="Gene3D" id="3.90.180.10">
    <property type="entry name" value="Medium-chain alcohol dehydrogenases, catalytic domain"/>
    <property type="match status" value="1"/>
</dbReference>
<dbReference type="PANTHER" id="PTHR48106">
    <property type="entry name" value="QUINONE OXIDOREDUCTASE PIG3-RELATED"/>
    <property type="match status" value="1"/>
</dbReference>
<dbReference type="InterPro" id="IPR036291">
    <property type="entry name" value="NAD(P)-bd_dom_sf"/>
</dbReference>
<sequence length="327" mass="34239">MVAQSDSVVRIHRTGGPEVLQVESVPVAQPGEGQVLLRQDAIGVNFIDTYFRAGLYKFPSMPGIPGMEGAGVVEAVGPGVTTLKVGDRVAYAGVLGAYARYRVIAADRLVVLPDGVPTDVAAAVMLRGLSAHMLLRRVHEVRAGESILVYAPAGGVGQFLCQWGKHLGARVIGVTSSEKKAEIARACGAADVVVGRDNLPERIRELTGGRMVPVVYDSIGRDTFEASLSCLAPRGLMVSYGNASGPVTGVDVGTLATHGSLYLTRPTMMTYVAARADLESAAHELFGLLVAGVLRPSIGQRFALKDAAQAHQALESGQTTGSTILIP</sequence>
<dbReference type="InterPro" id="IPR020843">
    <property type="entry name" value="ER"/>
</dbReference>
<dbReference type="SUPFAM" id="SSF50129">
    <property type="entry name" value="GroES-like"/>
    <property type="match status" value="1"/>
</dbReference>
<comment type="caution">
    <text evidence="4">The sequence shown here is derived from an EMBL/GenBank/DDBJ whole genome shotgun (WGS) entry which is preliminary data.</text>
</comment>
<dbReference type="Gene3D" id="3.40.50.720">
    <property type="entry name" value="NAD(P)-binding Rossmann-like Domain"/>
    <property type="match status" value="1"/>
</dbReference>
<dbReference type="EMBL" id="JAFVMH010000002">
    <property type="protein sequence ID" value="MBO1324714.1"/>
    <property type="molecule type" value="Genomic_DNA"/>
</dbReference>
<evidence type="ECO:0000313" key="4">
    <source>
        <dbReference type="EMBL" id="MBO1324714.1"/>
    </source>
</evidence>
<evidence type="ECO:0000256" key="2">
    <source>
        <dbReference type="ARBA" id="ARBA00023002"/>
    </source>
</evidence>
<dbReference type="AlphaFoldDB" id="A0A939KQ11"/>
<dbReference type="SUPFAM" id="SSF51735">
    <property type="entry name" value="NAD(P)-binding Rossmann-fold domains"/>
    <property type="match status" value="1"/>
</dbReference>
<evidence type="ECO:0000313" key="5">
    <source>
        <dbReference type="Proteomes" id="UP000664073"/>
    </source>
</evidence>
<dbReference type="GO" id="GO:0070402">
    <property type="term" value="F:NADPH binding"/>
    <property type="evidence" value="ECO:0007669"/>
    <property type="project" value="TreeGrafter"/>
</dbReference>
<dbReference type="RefSeq" id="WP_207845382.1">
    <property type="nucleotide sequence ID" value="NZ_JAFVMH010000002.1"/>
</dbReference>
<dbReference type="PANTHER" id="PTHR48106:SF13">
    <property type="entry name" value="QUINONE OXIDOREDUCTASE-RELATED"/>
    <property type="match status" value="1"/>
</dbReference>